<dbReference type="SUPFAM" id="SSF52218">
    <property type="entry name" value="Flavoproteins"/>
    <property type="match status" value="1"/>
</dbReference>
<accession>A0ABS6KCD3</accession>
<dbReference type="InterPro" id="IPR008254">
    <property type="entry name" value="Flavodoxin/NO_synth"/>
</dbReference>
<dbReference type="RefSeq" id="WP_238727299.1">
    <property type="nucleotide sequence ID" value="NZ_JAHQCX010000017.1"/>
</dbReference>
<feature type="region of interest" description="Disordered" evidence="1">
    <location>
        <begin position="22"/>
        <end position="69"/>
    </location>
</feature>
<evidence type="ECO:0000256" key="2">
    <source>
        <dbReference type="SAM" id="SignalP"/>
    </source>
</evidence>
<gene>
    <name evidence="4" type="ORF">KTH90_19455</name>
</gene>
<evidence type="ECO:0000313" key="4">
    <source>
        <dbReference type="EMBL" id="MBU9728182.1"/>
    </source>
</evidence>
<dbReference type="NCBIfam" id="NF005389">
    <property type="entry name" value="PRK06934.1"/>
    <property type="match status" value="1"/>
</dbReference>
<feature type="signal peptide" evidence="2">
    <location>
        <begin position="1"/>
        <end position="18"/>
    </location>
</feature>
<name>A0ABS6KCD3_9FIRM</name>
<evidence type="ECO:0000259" key="3">
    <source>
        <dbReference type="PROSITE" id="PS50902"/>
    </source>
</evidence>
<keyword evidence="5" id="KW-1185">Reference proteome</keyword>
<reference evidence="4 5" key="1">
    <citation type="submission" date="2021-06" db="EMBL/GenBank/DDBJ databases">
        <title>Description of novel taxa of the family Lachnospiraceae.</title>
        <authorList>
            <person name="Chaplin A.V."/>
            <person name="Sokolova S.R."/>
            <person name="Pikina A.P."/>
            <person name="Korzhanova M."/>
            <person name="Belova V."/>
            <person name="Korostin D."/>
            <person name="Efimov B.A."/>
        </authorList>
    </citation>
    <scope>NUCLEOTIDE SEQUENCE [LARGE SCALE GENOMIC DNA]</scope>
    <source>
        <strain evidence="4 5">ASD4241</strain>
    </source>
</reference>
<keyword evidence="2" id="KW-0732">Signal</keyword>
<comment type="caution">
    <text evidence="4">The sequence shown here is derived from an EMBL/GenBank/DDBJ whole genome shotgun (WGS) entry which is preliminary data.</text>
</comment>
<feature type="domain" description="Flavodoxin-like" evidence="3">
    <location>
        <begin position="95"/>
        <end position="250"/>
    </location>
</feature>
<dbReference type="Proteomes" id="UP001314681">
    <property type="component" value="Unassembled WGS sequence"/>
</dbReference>
<sequence>MKKIISLCLALTMIFALAACSNSQSADENSSESSSSVPATESAEQTEQPSSSDEEEPAETPSEQPETDAKTLVVYFSMPETTDPNNMTQEEDNSVVVINGEVLGNTQYVAYVIQEQTNADIFRIEPETPYPTDHDTLVDLAADEQDDNARPAIKDTIENLDQYDTIFVGYPNWWGDMPMILYTFFDTYDFSGKTIIPFNTHGGSGFSGTIGTIAELEPNTEVNEDGFTVSRNNVQEAEPDIISWLDELGY</sequence>
<dbReference type="PROSITE" id="PS50902">
    <property type="entry name" value="FLAVODOXIN_LIKE"/>
    <property type="match status" value="1"/>
</dbReference>
<dbReference type="EMBL" id="JAHQCX010000017">
    <property type="protein sequence ID" value="MBU9728182.1"/>
    <property type="molecule type" value="Genomic_DNA"/>
</dbReference>
<dbReference type="PANTHER" id="PTHR39201:SF1">
    <property type="entry name" value="FLAVODOXIN-LIKE DOMAIN-CONTAINING PROTEIN"/>
    <property type="match status" value="1"/>
</dbReference>
<feature type="compositionally biased region" description="Low complexity" evidence="1">
    <location>
        <begin position="22"/>
        <end position="43"/>
    </location>
</feature>
<proteinExistence type="predicted"/>
<evidence type="ECO:0000256" key="1">
    <source>
        <dbReference type="SAM" id="MobiDB-lite"/>
    </source>
</evidence>
<dbReference type="PROSITE" id="PS51257">
    <property type="entry name" value="PROKAR_LIPOPROTEIN"/>
    <property type="match status" value="1"/>
</dbReference>
<protein>
    <submittedName>
        <fullName evidence="4">Flavodoxin</fullName>
    </submittedName>
</protein>
<dbReference type="PANTHER" id="PTHR39201">
    <property type="entry name" value="EXPORTED PROTEIN-RELATED"/>
    <property type="match status" value="1"/>
</dbReference>
<organism evidence="4 5">
    <name type="scientific">Diplocloster modestus</name>
    <dbReference type="NCBI Taxonomy" id="2850322"/>
    <lineage>
        <taxon>Bacteria</taxon>
        <taxon>Bacillati</taxon>
        <taxon>Bacillota</taxon>
        <taxon>Clostridia</taxon>
        <taxon>Lachnospirales</taxon>
        <taxon>Lachnospiraceae</taxon>
        <taxon>Diplocloster</taxon>
    </lineage>
</organism>
<dbReference type="InterPro" id="IPR029039">
    <property type="entry name" value="Flavoprotein-like_sf"/>
</dbReference>
<dbReference type="Gene3D" id="3.40.50.360">
    <property type="match status" value="1"/>
</dbReference>
<dbReference type="Pfam" id="PF12682">
    <property type="entry name" value="Flavodoxin_4"/>
    <property type="match status" value="1"/>
</dbReference>
<evidence type="ECO:0000313" key="5">
    <source>
        <dbReference type="Proteomes" id="UP001314681"/>
    </source>
</evidence>
<feature type="chain" id="PRO_5047252129" evidence="2">
    <location>
        <begin position="19"/>
        <end position="250"/>
    </location>
</feature>